<name>A0A2S9WR72_9FLAO</name>
<organism evidence="1 2">
    <name type="scientific">Nonlabens agnitus</name>
    <dbReference type="NCBI Taxonomy" id="870484"/>
    <lineage>
        <taxon>Bacteria</taxon>
        <taxon>Pseudomonadati</taxon>
        <taxon>Bacteroidota</taxon>
        <taxon>Flavobacteriia</taxon>
        <taxon>Flavobacteriales</taxon>
        <taxon>Flavobacteriaceae</taxon>
        <taxon>Nonlabens</taxon>
    </lineage>
</organism>
<proteinExistence type="predicted"/>
<evidence type="ECO:0008006" key="3">
    <source>
        <dbReference type="Google" id="ProtNLM"/>
    </source>
</evidence>
<dbReference type="Proteomes" id="UP000239532">
    <property type="component" value="Unassembled WGS sequence"/>
</dbReference>
<gene>
    <name evidence="1" type="ORF">BST86_01100</name>
</gene>
<dbReference type="AlphaFoldDB" id="A0A2S9WR72"/>
<reference evidence="1 2" key="1">
    <citation type="submission" date="2016-11" db="EMBL/GenBank/DDBJ databases">
        <title>Trade-off between light-utilization and light-protection in marine flavobacteria.</title>
        <authorList>
            <person name="Kumagai Y."/>
        </authorList>
    </citation>
    <scope>NUCLEOTIDE SEQUENCE [LARGE SCALE GENOMIC DNA]</scope>
    <source>
        <strain evidence="1 2">JCM 17109</strain>
    </source>
</reference>
<sequence length="79" mass="9172">MRNLKLIWDFKGPDAAQTARHHLIHLKEYIEGNEVDTLATGVEEVTPMHHLCFVAVKEPDMPQVRDDLKPHRGQLWMES</sequence>
<dbReference type="EMBL" id="MQUC01000003">
    <property type="protein sequence ID" value="PRP65786.1"/>
    <property type="molecule type" value="Genomic_DNA"/>
</dbReference>
<evidence type="ECO:0000313" key="2">
    <source>
        <dbReference type="Proteomes" id="UP000239532"/>
    </source>
</evidence>
<keyword evidence="2" id="KW-1185">Reference proteome</keyword>
<protein>
    <recommendedName>
        <fullName evidence="3">YCII-related domain-containing protein</fullName>
    </recommendedName>
</protein>
<evidence type="ECO:0000313" key="1">
    <source>
        <dbReference type="EMBL" id="PRP65786.1"/>
    </source>
</evidence>
<comment type="caution">
    <text evidence="1">The sequence shown here is derived from an EMBL/GenBank/DDBJ whole genome shotgun (WGS) entry which is preliminary data.</text>
</comment>
<dbReference type="OrthoDB" id="1445783at2"/>
<accession>A0A2S9WR72</accession>
<dbReference type="RefSeq" id="WP_105981658.1">
    <property type="nucleotide sequence ID" value="NZ_MQUC01000003.1"/>
</dbReference>